<name>M3YXP3_MUSPF</name>
<proteinExistence type="predicted"/>
<evidence type="ECO:0000313" key="2">
    <source>
        <dbReference type="Ensembl" id="ENSMPUP00000016103.1"/>
    </source>
</evidence>
<organism evidence="2">
    <name type="scientific">Mustela putorius furo</name>
    <name type="common">European domestic ferret</name>
    <name type="synonym">Mustela furo</name>
    <dbReference type="NCBI Taxonomy" id="9669"/>
    <lineage>
        <taxon>Eukaryota</taxon>
        <taxon>Metazoa</taxon>
        <taxon>Chordata</taxon>
        <taxon>Craniata</taxon>
        <taxon>Vertebrata</taxon>
        <taxon>Euteleostomi</taxon>
        <taxon>Mammalia</taxon>
        <taxon>Eutheria</taxon>
        <taxon>Laurasiatheria</taxon>
        <taxon>Carnivora</taxon>
        <taxon>Caniformia</taxon>
        <taxon>Musteloidea</taxon>
        <taxon>Mustelidae</taxon>
        <taxon>Mustelinae</taxon>
        <taxon>Mustela</taxon>
    </lineage>
</organism>
<dbReference type="EMBL" id="AEYP01053510">
    <property type="status" value="NOT_ANNOTATED_CDS"/>
    <property type="molecule type" value="Genomic_DNA"/>
</dbReference>
<evidence type="ECO:0000256" key="1">
    <source>
        <dbReference type="SAM" id="MobiDB-lite"/>
    </source>
</evidence>
<dbReference type="InParanoid" id="M3YXP3"/>
<dbReference type="Ensembl" id="ENSMPUT00000016347.1">
    <property type="protein sequence ID" value="ENSMPUP00000016103.1"/>
    <property type="gene ID" value="ENSMPUG00000016207.1"/>
</dbReference>
<protein>
    <submittedName>
        <fullName evidence="2">Uncharacterized protein</fullName>
    </submittedName>
</protein>
<reference evidence="2" key="1">
    <citation type="submission" date="2024-06" db="UniProtKB">
        <authorList>
            <consortium name="Ensembl"/>
        </authorList>
    </citation>
    <scope>IDENTIFICATION</scope>
</reference>
<dbReference type="HOGENOM" id="CLU_1229589_0_0_1"/>
<feature type="region of interest" description="Disordered" evidence="1">
    <location>
        <begin position="14"/>
        <end position="113"/>
    </location>
</feature>
<feature type="compositionally biased region" description="Basic residues" evidence="1">
    <location>
        <begin position="79"/>
        <end position="95"/>
    </location>
</feature>
<feature type="compositionally biased region" description="Pro residues" evidence="1">
    <location>
        <begin position="172"/>
        <end position="188"/>
    </location>
</feature>
<sequence>MRGAANLHFCCLSPDERKTNRSDSAPSILPEVFRLPRSVPTARPHGDSEHPTRASNFMLRANASEGSGSRARDLSARLTTRRSGGKRRRSSRPGKRTASPAHSGSAGEEPSRGYFTHFRSLAGVRRGAYDANRVRPGAAVASCPSSDLQGPRGRGRAGASACALIGRKRRPSPPPVFRSAAPPKPLGSPPSLGRLEAGPLRQEPCRVEAGAAPPAWPLRPAGLLR</sequence>
<feature type="region of interest" description="Disordered" evidence="1">
    <location>
        <begin position="140"/>
        <end position="225"/>
    </location>
</feature>
<dbReference type="AlphaFoldDB" id="M3YXP3"/>
<accession>M3YXP3</accession>